<organism evidence="11 12">
    <name type="scientific">Faecousia intestinalis</name>
    <dbReference type="NCBI Taxonomy" id="3133167"/>
    <lineage>
        <taxon>Bacteria</taxon>
        <taxon>Bacillati</taxon>
        <taxon>Bacillota</taxon>
        <taxon>Clostridia</taxon>
        <taxon>Eubacteriales</taxon>
        <taxon>Oscillospiraceae</taxon>
        <taxon>Faecousia</taxon>
    </lineage>
</organism>
<keyword evidence="5 7" id="KW-0378">Hydrolase</keyword>
<evidence type="ECO:0000313" key="11">
    <source>
        <dbReference type="EMBL" id="MEQ2510254.1"/>
    </source>
</evidence>
<name>A0ABV1G4W6_9FIRM</name>
<evidence type="ECO:0000256" key="4">
    <source>
        <dbReference type="ARBA" id="ARBA00022729"/>
    </source>
</evidence>
<dbReference type="InterPro" id="IPR003137">
    <property type="entry name" value="PA_domain"/>
</dbReference>
<dbReference type="SMART" id="SM00635">
    <property type="entry name" value="BID_2"/>
    <property type="match status" value="1"/>
</dbReference>
<feature type="chain" id="PRO_5047418299" evidence="9">
    <location>
        <begin position="31"/>
        <end position="1852"/>
    </location>
</feature>
<sequence>MKHWNLKRVLSLLLVVCMVTGLLSGVSAMAEDQTANYHEISTDGLKLATEDNAAADETETEEAPYADTDVVRVFVVLEDKPVLQQGYATRGIAGNAAAMAVSKALEAKQAALAAEISANVLSGETLNVHWNLTLAANAMSVDLPYGKMDEVEALKGVKSVMLVPQYSIDPREQADLNTISSGNMIGSYNAWLEGYTGAGSRIAIVDTGLDSDHPSFNSAAFDYSLLVTSTKNGKQIADYNLLTAAKINEVLPQLHAAERYEGLTGNALYVSSKIAFGFNYIDATLDITHDNDQQGDHGTHVAGIATANRYVENADGTYTYADNGVVGVAPDAQVVVMKVFGKNGGAYADDYIAAIEDAIVLDCDSVNLSLGSAAVGFTTPGEAYFANVMDSLDETDTVVCMSAGNSGNWAEDSVNGLLFAEDSNTGRVGSPGAYEDSLAVASADNIANTAEYFTVNGANYTYADGAGKTFTGGATCKSAAFTTLDKSEDKSGTEYDFVFIGDPTDPDDTVKYGGEKSDFANTAGKIVLVSRGNGVAFTDKQINADAAKAAAIIVYNNVDGFDAIYAACTKKLPFITIRLDQMKAILASATQDENGVWGGKLTVHGSGVYTDMNATGGVITMSSFSSWGVPGDLSLKPEITAPGGNIYSTRTDGTYGLMSGTSMASPSAAGQAAVVAQYIRENGLAEKAGLTARALAQSLMMGTAVPIMDPDSDVEYSPRRQGSGLGNVENAVNSPAYVTIDGNDDGKVKVEFGDDPARTGTYSFSFHVNNLTDKSVSYRLSASVLAPETVTDEESGTKFIAMNDVAVGANAVFTTDAAGYDLNGDGKLDDGDVMAILNHAAGLEQLADASLADLNGDGAADEVDAQILNDILEGGSYEGKTLESLQSNDVVTVPANGSVQVHATLSLNEEGKQYMEENFSNGNYLEGYVYLNAETDAEGKLGVSQSIPFLAFWGNWTDSSMFDTSVYAEDRFNEMPHKYLNVARENYYNVKKASSGNTFILGVNLYANDDAFLADRTAVRAGDTLMTINYNLIRNAQDVSYVIRNAETGEVYFSKDYGKQSGAFYHTNNGSWAYTMTTKGISWRFTDNEGNALPNNTKLELVLTAVPEYYTADENGNYTGLGKGAAWETLVTVDNEAPAVTQMFFSSDPAGRKLINIAAQDNQYISAIQFLTTDGKLIGTLSPNQQTANEALSLSVNAASMKQDKVVVAVVDYAGNARAYELELGLGGDDGDEEPAVELNGFFAFNSTNNTWARFEPDTAKTPETAAEADVQFASAEYVNGYTVACTTDGYLYVMQHGKFEPTPVCYLNAILIDMAYNKADGKLYAMAALNDENGEPQYGKLVTVDMFTGELTEVGSITSDMMPSSRDGEVPQVLAIRDDGTFYVINASTRNTYLYSFRLTEDGKIGELTNVGKTGFKANYLQSMAFDHSTGELYWAQFVRASSWARPTYKLVKLDLTTGAGTALSDLPGEMTGLYIVRGQGGSTGKTDKPEKVQLTTTSATLYSGNKTALEAFVTPWNLTDRSIVWSSSDEKIATVDANGVVTAVSEGTAVITAASKLDGTVKAECTITVMQNNTTLTGIVHNADGQSFVADIDVDSANYKYLTGALEQDYYSVVQTGDTLLASGDGNLYSLDAENGYAAKELCYTGDLFMSDMAYSPNLDLTLGTYGYYLILVDPTTENGYRGLWNLQGAFTAIAGIAYAGYDSTYNYFYMLSASGTIHLIGIAPNGDGYTLSLLHTIVTDKSLAITGQHMYQSLYYDMETGWIYWARFNGEDSSSIIAINEETEEAVLRGTFDEAAWPVVGLFASKSGAMDLDRTGDFNFSETCTLAQTELSSQDAVALPAGSLPTLEH</sequence>
<evidence type="ECO:0000256" key="3">
    <source>
        <dbReference type="ARBA" id="ARBA00022670"/>
    </source>
</evidence>
<feature type="active site" description="Charge relay system" evidence="7">
    <location>
        <position position="662"/>
    </location>
</feature>
<dbReference type="InterPro" id="IPR023828">
    <property type="entry name" value="Peptidase_S8_Ser-AS"/>
</dbReference>
<dbReference type="InterPro" id="IPR003343">
    <property type="entry name" value="Big_2"/>
</dbReference>
<dbReference type="RefSeq" id="WP_349134958.1">
    <property type="nucleotide sequence ID" value="NZ_JBBMFF010000140.1"/>
</dbReference>
<evidence type="ECO:0000259" key="10">
    <source>
        <dbReference type="PROSITE" id="PS50006"/>
    </source>
</evidence>
<evidence type="ECO:0000256" key="1">
    <source>
        <dbReference type="ARBA" id="ARBA00011073"/>
    </source>
</evidence>
<keyword evidence="3 7" id="KW-0645">Protease</keyword>
<dbReference type="SUPFAM" id="SSF50998">
    <property type="entry name" value="Quinoprotein alcohol dehydrogenase-like"/>
    <property type="match status" value="1"/>
</dbReference>
<dbReference type="InterPro" id="IPR022398">
    <property type="entry name" value="Peptidase_S8_His-AS"/>
</dbReference>
<evidence type="ECO:0000256" key="6">
    <source>
        <dbReference type="ARBA" id="ARBA00022825"/>
    </source>
</evidence>
<dbReference type="InterPro" id="IPR008964">
    <property type="entry name" value="Invasin/intimin_cell_adhesion"/>
</dbReference>
<dbReference type="InterPro" id="IPR023827">
    <property type="entry name" value="Peptidase_S8_Asp-AS"/>
</dbReference>
<dbReference type="PROSITE" id="PS50006">
    <property type="entry name" value="FHA_DOMAIN"/>
    <property type="match status" value="1"/>
</dbReference>
<evidence type="ECO:0000256" key="7">
    <source>
        <dbReference type="PROSITE-ProRule" id="PRU01240"/>
    </source>
</evidence>
<dbReference type="EMBL" id="JBBMFF010000140">
    <property type="protein sequence ID" value="MEQ2510254.1"/>
    <property type="molecule type" value="Genomic_DNA"/>
</dbReference>
<dbReference type="InterPro" id="IPR036439">
    <property type="entry name" value="Dockerin_dom_sf"/>
</dbReference>
<dbReference type="PANTHER" id="PTHR43399:SF4">
    <property type="entry name" value="CELL WALL-ASSOCIATED PROTEASE"/>
    <property type="match status" value="1"/>
</dbReference>
<dbReference type="InterPro" id="IPR002105">
    <property type="entry name" value="Dockerin_1_rpt"/>
</dbReference>
<dbReference type="Gene3D" id="2.60.40.1080">
    <property type="match status" value="1"/>
</dbReference>
<dbReference type="PROSITE" id="PS00018">
    <property type="entry name" value="EF_HAND_1"/>
    <property type="match status" value="1"/>
</dbReference>
<keyword evidence="4 9" id="KW-0732">Signal</keyword>
<comment type="similarity">
    <text evidence="1 7 8">Belongs to the peptidase S8 family.</text>
</comment>
<evidence type="ECO:0000256" key="2">
    <source>
        <dbReference type="ARBA" id="ARBA00022525"/>
    </source>
</evidence>
<protein>
    <submittedName>
        <fullName evidence="11">S8 family serine peptidase</fullName>
    </submittedName>
</protein>
<dbReference type="PROSITE" id="PS00136">
    <property type="entry name" value="SUBTILASE_ASP"/>
    <property type="match status" value="1"/>
</dbReference>
<proteinExistence type="inferred from homology"/>
<dbReference type="Pfam" id="PF00404">
    <property type="entry name" value="Dockerin_1"/>
    <property type="match status" value="1"/>
</dbReference>
<dbReference type="Gene3D" id="3.50.30.30">
    <property type="match status" value="1"/>
</dbReference>
<evidence type="ECO:0000256" key="5">
    <source>
        <dbReference type="ARBA" id="ARBA00022801"/>
    </source>
</evidence>
<dbReference type="CDD" id="cd14256">
    <property type="entry name" value="Dockerin_I"/>
    <property type="match status" value="1"/>
</dbReference>
<dbReference type="Proteomes" id="UP001491552">
    <property type="component" value="Unassembled WGS sequence"/>
</dbReference>
<keyword evidence="2" id="KW-0964">Secreted</keyword>
<reference evidence="11 12" key="1">
    <citation type="submission" date="2024-03" db="EMBL/GenBank/DDBJ databases">
        <title>Human intestinal bacterial collection.</title>
        <authorList>
            <person name="Pauvert C."/>
            <person name="Hitch T.C.A."/>
            <person name="Clavel T."/>
        </authorList>
    </citation>
    <scope>NUCLEOTIDE SEQUENCE [LARGE SCALE GENOMIC DNA]</scope>
    <source>
        <strain evidence="11 12">CLA-AA-H192</strain>
    </source>
</reference>
<keyword evidence="6 7" id="KW-0720">Serine protease</keyword>
<dbReference type="PROSITE" id="PS00138">
    <property type="entry name" value="SUBTILASE_SER"/>
    <property type="match status" value="1"/>
</dbReference>
<dbReference type="PROSITE" id="PS00137">
    <property type="entry name" value="SUBTILASE_HIS"/>
    <property type="match status" value="1"/>
</dbReference>
<dbReference type="Gene3D" id="2.60.40.1710">
    <property type="entry name" value="Subtilisin-like superfamily"/>
    <property type="match status" value="1"/>
</dbReference>
<feature type="domain" description="FHA" evidence="10">
    <location>
        <begin position="876"/>
        <end position="930"/>
    </location>
</feature>
<keyword evidence="12" id="KW-1185">Reference proteome</keyword>
<accession>A0ABV1G4W6</accession>
<dbReference type="InterPro" id="IPR000253">
    <property type="entry name" value="FHA_dom"/>
</dbReference>
<dbReference type="InterPro" id="IPR036852">
    <property type="entry name" value="Peptidase_S8/S53_dom_sf"/>
</dbReference>
<feature type="signal peptide" evidence="9">
    <location>
        <begin position="1"/>
        <end position="30"/>
    </location>
</feature>
<dbReference type="InterPro" id="IPR051048">
    <property type="entry name" value="Peptidase_S8/S53_subtilisin"/>
</dbReference>
<gene>
    <name evidence="11" type="ORF">WMO66_03155</name>
</gene>
<dbReference type="SUPFAM" id="SSF52743">
    <property type="entry name" value="Subtilisin-like"/>
    <property type="match status" value="1"/>
</dbReference>
<dbReference type="PANTHER" id="PTHR43399">
    <property type="entry name" value="SUBTILISIN-RELATED"/>
    <property type="match status" value="1"/>
</dbReference>
<feature type="active site" description="Charge relay system" evidence="7">
    <location>
        <position position="206"/>
    </location>
</feature>
<dbReference type="InterPro" id="IPR000209">
    <property type="entry name" value="Peptidase_S8/S53_dom"/>
</dbReference>
<dbReference type="SUPFAM" id="SSF63446">
    <property type="entry name" value="Type I dockerin domain"/>
    <property type="match status" value="1"/>
</dbReference>
<dbReference type="Pfam" id="PF00082">
    <property type="entry name" value="Peptidase_S8"/>
    <property type="match status" value="1"/>
</dbReference>
<feature type="active site" description="Charge relay system" evidence="7">
    <location>
        <position position="297"/>
    </location>
</feature>
<dbReference type="Gene3D" id="3.40.50.200">
    <property type="entry name" value="Peptidase S8/S53 domain"/>
    <property type="match status" value="1"/>
</dbReference>
<evidence type="ECO:0000256" key="8">
    <source>
        <dbReference type="RuleBase" id="RU003355"/>
    </source>
</evidence>
<dbReference type="SUPFAM" id="SSF49373">
    <property type="entry name" value="Invasin/intimin cell-adhesion fragments"/>
    <property type="match status" value="1"/>
</dbReference>
<evidence type="ECO:0000256" key="9">
    <source>
        <dbReference type="SAM" id="SignalP"/>
    </source>
</evidence>
<dbReference type="InterPro" id="IPR018247">
    <property type="entry name" value="EF_Hand_1_Ca_BS"/>
</dbReference>
<dbReference type="InterPro" id="IPR011047">
    <property type="entry name" value="Quinoprotein_ADH-like_sf"/>
</dbReference>
<dbReference type="InterPro" id="IPR015500">
    <property type="entry name" value="Peptidase_S8_subtilisin-rel"/>
</dbReference>
<dbReference type="Pfam" id="PF02225">
    <property type="entry name" value="PA"/>
    <property type="match status" value="1"/>
</dbReference>
<dbReference type="SUPFAM" id="SSF52025">
    <property type="entry name" value="PA domain"/>
    <property type="match status" value="1"/>
</dbReference>
<dbReference type="Pfam" id="PF02368">
    <property type="entry name" value="Big_2"/>
    <property type="match status" value="1"/>
</dbReference>
<dbReference type="PROSITE" id="PS51892">
    <property type="entry name" value="SUBTILASE"/>
    <property type="match status" value="1"/>
</dbReference>
<dbReference type="PRINTS" id="PR00723">
    <property type="entry name" value="SUBTILISIN"/>
</dbReference>
<comment type="caution">
    <text evidence="11">The sequence shown here is derived from an EMBL/GenBank/DDBJ whole genome shotgun (WGS) entry which is preliminary data.</text>
</comment>
<evidence type="ECO:0000313" key="12">
    <source>
        <dbReference type="Proteomes" id="UP001491552"/>
    </source>
</evidence>
<dbReference type="InterPro" id="IPR046450">
    <property type="entry name" value="PA_dom_sf"/>
</dbReference>
<dbReference type="SUPFAM" id="SSF63825">
    <property type="entry name" value="YWTD domain"/>
    <property type="match status" value="1"/>
</dbReference>